<keyword evidence="2" id="KW-1133">Transmembrane helix</keyword>
<feature type="transmembrane region" description="Helical" evidence="2">
    <location>
        <begin position="12"/>
        <end position="34"/>
    </location>
</feature>
<evidence type="ECO:0000313" key="4">
    <source>
        <dbReference type="Proteomes" id="UP000268192"/>
    </source>
</evidence>
<keyword evidence="1" id="KW-0175">Coiled coil</keyword>
<protein>
    <submittedName>
        <fullName evidence="3">Uncharacterized protein</fullName>
    </submittedName>
</protein>
<organism evidence="3 4">
    <name type="scientific">Georhizobium profundi</name>
    <dbReference type="NCBI Taxonomy" id="2341112"/>
    <lineage>
        <taxon>Bacteria</taxon>
        <taxon>Pseudomonadati</taxon>
        <taxon>Pseudomonadota</taxon>
        <taxon>Alphaproteobacteria</taxon>
        <taxon>Hyphomicrobiales</taxon>
        <taxon>Rhizobiaceae</taxon>
        <taxon>Georhizobium</taxon>
    </lineage>
</organism>
<keyword evidence="4" id="KW-1185">Reference proteome</keyword>
<evidence type="ECO:0000256" key="1">
    <source>
        <dbReference type="SAM" id="Coils"/>
    </source>
</evidence>
<evidence type="ECO:0000256" key="2">
    <source>
        <dbReference type="SAM" id="Phobius"/>
    </source>
</evidence>
<dbReference type="RefSeq" id="WP_126011056.1">
    <property type="nucleotide sequence ID" value="NZ_CP032509.1"/>
</dbReference>
<dbReference type="AlphaFoldDB" id="A0A3Q8XQC0"/>
<reference evidence="3 4" key="1">
    <citation type="submission" date="2018-09" db="EMBL/GenBank/DDBJ databases">
        <title>Marinorhizobium profundi gen. nov., sp. nov., isolated from a deep-sea sediment sample from the New Britain Trench and proposal of Marinorhizobiaceae fam. nov. in the order Rhizobiales of the class Alphaproteobacteria.</title>
        <authorList>
            <person name="Cao J."/>
        </authorList>
    </citation>
    <scope>NUCLEOTIDE SEQUENCE [LARGE SCALE GENOMIC DNA]</scope>
    <source>
        <strain evidence="3 4">WS11</strain>
    </source>
</reference>
<proteinExistence type="predicted"/>
<dbReference type="EMBL" id="CP032509">
    <property type="protein sequence ID" value="AZN72728.1"/>
    <property type="molecule type" value="Genomic_DNA"/>
</dbReference>
<name>A0A3Q8XQC0_9HYPH</name>
<keyword evidence="2" id="KW-0472">Membrane</keyword>
<dbReference type="Proteomes" id="UP000268192">
    <property type="component" value="Chromosome"/>
</dbReference>
<accession>A0A3Q8XQC0</accession>
<evidence type="ECO:0000313" key="3">
    <source>
        <dbReference type="EMBL" id="AZN72728.1"/>
    </source>
</evidence>
<sequence length="101" mass="11304">MPRWLIELLNNPAAVTALGTSLVVPLLTLIGLVITKRGHAPPPPAYDVRDLPDHPLLVSTKVHLGEPELELLKDTAARSRRIERQLDRLIEKVDHVNDRLD</sequence>
<dbReference type="KEGG" id="abaw:D5400_16895"/>
<keyword evidence="2" id="KW-0812">Transmembrane</keyword>
<feature type="coiled-coil region" evidence="1">
    <location>
        <begin position="72"/>
        <end position="99"/>
    </location>
</feature>
<gene>
    <name evidence="3" type="ORF">D5400_16895</name>
</gene>